<proteinExistence type="predicted"/>
<sequence length="125" mass="14129">ACSSRIPNFLSIILFWHKLLKICSGLAKGANRNACPYCRLSETEGGLAAMACPKSWNQSADFRDQVRLSSRYDQEPESDEPKRKKLKENENTTDKKAHEERMISETIGAQNSTQVHTFSDIVSCY</sequence>
<evidence type="ECO:0000313" key="4">
    <source>
        <dbReference type="Proteomes" id="UP001328107"/>
    </source>
</evidence>
<dbReference type="AlphaFoldDB" id="A0AAN5ICU2"/>
<feature type="chain" id="PRO_5042981391" evidence="2">
    <location>
        <begin position="26"/>
        <end position="125"/>
    </location>
</feature>
<organism evidence="3 4">
    <name type="scientific">Pristionchus mayeri</name>
    <dbReference type="NCBI Taxonomy" id="1317129"/>
    <lineage>
        <taxon>Eukaryota</taxon>
        <taxon>Metazoa</taxon>
        <taxon>Ecdysozoa</taxon>
        <taxon>Nematoda</taxon>
        <taxon>Chromadorea</taxon>
        <taxon>Rhabditida</taxon>
        <taxon>Rhabditina</taxon>
        <taxon>Diplogasteromorpha</taxon>
        <taxon>Diplogasteroidea</taxon>
        <taxon>Neodiplogasteridae</taxon>
        <taxon>Pristionchus</taxon>
    </lineage>
</organism>
<dbReference type="EMBL" id="BTRK01000006">
    <property type="protein sequence ID" value="GMR61498.1"/>
    <property type="molecule type" value="Genomic_DNA"/>
</dbReference>
<evidence type="ECO:0000313" key="3">
    <source>
        <dbReference type="EMBL" id="GMR61498.1"/>
    </source>
</evidence>
<evidence type="ECO:0000256" key="1">
    <source>
        <dbReference type="SAM" id="MobiDB-lite"/>
    </source>
</evidence>
<keyword evidence="2" id="KW-0732">Signal</keyword>
<feature type="region of interest" description="Disordered" evidence="1">
    <location>
        <begin position="67"/>
        <end position="108"/>
    </location>
</feature>
<keyword evidence="4" id="KW-1185">Reference proteome</keyword>
<comment type="caution">
    <text evidence="3">The sequence shown here is derived from an EMBL/GenBank/DDBJ whole genome shotgun (WGS) entry which is preliminary data.</text>
</comment>
<protein>
    <submittedName>
        <fullName evidence="3">Uncharacterized protein</fullName>
    </submittedName>
</protein>
<reference evidence="4" key="1">
    <citation type="submission" date="2022-10" db="EMBL/GenBank/DDBJ databases">
        <title>Genome assembly of Pristionchus species.</title>
        <authorList>
            <person name="Yoshida K."/>
            <person name="Sommer R.J."/>
        </authorList>
    </citation>
    <scope>NUCLEOTIDE SEQUENCE [LARGE SCALE GENOMIC DNA]</scope>
    <source>
        <strain evidence="4">RS5460</strain>
    </source>
</reference>
<name>A0AAN5ICU2_9BILA</name>
<feature type="signal peptide" evidence="2">
    <location>
        <begin position="1"/>
        <end position="25"/>
    </location>
</feature>
<feature type="compositionally biased region" description="Basic and acidic residues" evidence="1">
    <location>
        <begin position="67"/>
        <end position="103"/>
    </location>
</feature>
<dbReference type="Proteomes" id="UP001328107">
    <property type="component" value="Unassembled WGS sequence"/>
</dbReference>
<gene>
    <name evidence="3" type="ORF">PMAYCL1PPCAC_31693</name>
</gene>
<evidence type="ECO:0000256" key="2">
    <source>
        <dbReference type="SAM" id="SignalP"/>
    </source>
</evidence>
<accession>A0AAN5ICU2</accession>
<feature type="non-terminal residue" evidence="3">
    <location>
        <position position="1"/>
    </location>
</feature>